<accession>A0ABP8AD17</accession>
<evidence type="ECO:0000313" key="2">
    <source>
        <dbReference type="EMBL" id="GAA4181977.1"/>
    </source>
</evidence>
<proteinExistence type="predicted"/>
<feature type="transmembrane region" description="Helical" evidence="1">
    <location>
        <begin position="37"/>
        <end position="60"/>
    </location>
</feature>
<comment type="caution">
    <text evidence="2">The sequence shown here is derived from an EMBL/GenBank/DDBJ whole genome shotgun (WGS) entry which is preliminary data.</text>
</comment>
<keyword evidence="1" id="KW-0472">Membrane</keyword>
<keyword evidence="3" id="KW-1185">Reference proteome</keyword>
<evidence type="ECO:0000256" key="1">
    <source>
        <dbReference type="SAM" id="Phobius"/>
    </source>
</evidence>
<dbReference type="RefSeq" id="WP_425553332.1">
    <property type="nucleotide sequence ID" value="NZ_BAABBW010000008.1"/>
</dbReference>
<dbReference type="Proteomes" id="UP001501079">
    <property type="component" value="Unassembled WGS sequence"/>
</dbReference>
<protein>
    <submittedName>
        <fullName evidence="2">Uncharacterized protein</fullName>
    </submittedName>
</protein>
<evidence type="ECO:0000313" key="3">
    <source>
        <dbReference type="Proteomes" id="UP001501079"/>
    </source>
</evidence>
<organism evidence="2 3">
    <name type="scientific">Gryllotalpicola koreensis</name>
    <dbReference type="NCBI Taxonomy" id="993086"/>
    <lineage>
        <taxon>Bacteria</taxon>
        <taxon>Bacillati</taxon>
        <taxon>Actinomycetota</taxon>
        <taxon>Actinomycetes</taxon>
        <taxon>Micrococcales</taxon>
        <taxon>Microbacteriaceae</taxon>
        <taxon>Gryllotalpicola</taxon>
    </lineage>
</organism>
<reference evidence="3" key="1">
    <citation type="journal article" date="2019" name="Int. J. Syst. Evol. Microbiol.">
        <title>The Global Catalogue of Microorganisms (GCM) 10K type strain sequencing project: providing services to taxonomists for standard genome sequencing and annotation.</title>
        <authorList>
            <consortium name="The Broad Institute Genomics Platform"/>
            <consortium name="The Broad Institute Genome Sequencing Center for Infectious Disease"/>
            <person name="Wu L."/>
            <person name="Ma J."/>
        </authorList>
    </citation>
    <scope>NUCLEOTIDE SEQUENCE [LARGE SCALE GENOMIC DNA]</scope>
    <source>
        <strain evidence="3">JCM 17591</strain>
    </source>
</reference>
<name>A0ABP8AD17_9MICO</name>
<keyword evidence="1" id="KW-0812">Transmembrane</keyword>
<sequence>MGPEERLEALRDDARWQPVRLYPEHGRMPVPARAQPWRVLVGAAVVIAAVAVVFGGISAFRGFGNAAGPLKIDAGAPVVTSAPPATASIPSSGLLAKAKLPSGAIAGTQASPGLPFDNDGSVCGTVSTDARFWTVADLSVDDALSWLTQNPPSGMPVRAGIWQVGSDTVTNGGYVLDAAGENAGQALLFTVATIQNFGVAIRVDALDLRQGTRCLVNNLNERDPGPQPTAAAAAELQAKLKAASEAAAAAEQAQQQGAASH</sequence>
<gene>
    <name evidence="2" type="ORF">GCM10022287_38090</name>
</gene>
<dbReference type="EMBL" id="BAABBW010000008">
    <property type="protein sequence ID" value="GAA4181977.1"/>
    <property type="molecule type" value="Genomic_DNA"/>
</dbReference>
<keyword evidence="1" id="KW-1133">Transmembrane helix</keyword>